<dbReference type="OrthoDB" id="683410at2759"/>
<feature type="transmembrane region" description="Helical" evidence="1">
    <location>
        <begin position="18"/>
        <end position="39"/>
    </location>
</feature>
<dbReference type="PANTHER" id="PTHR33306:SF22">
    <property type="entry name" value="TRANSMEMBRANE PROTEIN"/>
    <property type="match status" value="1"/>
</dbReference>
<evidence type="ECO:0000313" key="3">
    <source>
        <dbReference type="Proteomes" id="UP000325577"/>
    </source>
</evidence>
<evidence type="ECO:0000256" key="1">
    <source>
        <dbReference type="SAM" id="Phobius"/>
    </source>
</evidence>
<dbReference type="PANTHER" id="PTHR33306">
    <property type="entry name" value="EXPRESSED PROTEIN-RELATED-RELATED"/>
    <property type="match status" value="1"/>
</dbReference>
<keyword evidence="1" id="KW-0812">Transmembrane</keyword>
<organism evidence="2 3">
    <name type="scientific">Nyssa sinensis</name>
    <dbReference type="NCBI Taxonomy" id="561372"/>
    <lineage>
        <taxon>Eukaryota</taxon>
        <taxon>Viridiplantae</taxon>
        <taxon>Streptophyta</taxon>
        <taxon>Embryophyta</taxon>
        <taxon>Tracheophyta</taxon>
        <taxon>Spermatophyta</taxon>
        <taxon>Magnoliopsida</taxon>
        <taxon>eudicotyledons</taxon>
        <taxon>Gunneridae</taxon>
        <taxon>Pentapetalae</taxon>
        <taxon>asterids</taxon>
        <taxon>Cornales</taxon>
        <taxon>Nyssaceae</taxon>
        <taxon>Nyssa</taxon>
    </lineage>
</organism>
<evidence type="ECO:0000313" key="2">
    <source>
        <dbReference type="EMBL" id="KAA8549625.1"/>
    </source>
</evidence>
<sequence length="126" mass="14014">MASAYKSSTSSFSLSEQWLLMAAAIILCAIFGYVVYDAVMSTAAELLQRLLMISPLLLVIAVHLLSTSNPLSIPMPGSEPDAIHRAGGSPWEYKISSPYFGVIFIYVLYICFYENNTKKRIRLLLE</sequence>
<gene>
    <name evidence="2" type="ORF">F0562_001357</name>
</gene>
<reference evidence="2 3" key="1">
    <citation type="submission" date="2019-09" db="EMBL/GenBank/DDBJ databases">
        <title>A chromosome-level genome assembly of the Chinese tupelo Nyssa sinensis.</title>
        <authorList>
            <person name="Yang X."/>
            <person name="Kang M."/>
            <person name="Yang Y."/>
            <person name="Xiong H."/>
            <person name="Wang M."/>
            <person name="Zhang Z."/>
            <person name="Wang Z."/>
            <person name="Wu H."/>
            <person name="Ma T."/>
            <person name="Liu J."/>
            <person name="Xi Z."/>
        </authorList>
    </citation>
    <scope>NUCLEOTIDE SEQUENCE [LARGE SCALE GENOMIC DNA]</scope>
    <source>
        <strain evidence="2">J267</strain>
        <tissue evidence="2">Leaf</tissue>
    </source>
</reference>
<feature type="transmembrane region" description="Helical" evidence="1">
    <location>
        <begin position="46"/>
        <end position="66"/>
    </location>
</feature>
<dbReference type="EMBL" id="CM018031">
    <property type="protein sequence ID" value="KAA8549625.1"/>
    <property type="molecule type" value="Genomic_DNA"/>
</dbReference>
<protein>
    <submittedName>
        <fullName evidence="2">Uncharacterized protein</fullName>
    </submittedName>
</protein>
<proteinExistence type="predicted"/>
<keyword evidence="3" id="KW-1185">Reference proteome</keyword>
<feature type="transmembrane region" description="Helical" evidence="1">
    <location>
        <begin position="95"/>
        <end position="113"/>
    </location>
</feature>
<keyword evidence="1" id="KW-1133">Transmembrane helix</keyword>
<dbReference type="Proteomes" id="UP000325577">
    <property type="component" value="Linkage Group LG0"/>
</dbReference>
<name>A0A5J5C2R0_9ASTE</name>
<keyword evidence="1" id="KW-0472">Membrane</keyword>
<accession>A0A5J5C2R0</accession>
<dbReference type="AlphaFoldDB" id="A0A5J5C2R0"/>